<dbReference type="Proteomes" id="UP001202827">
    <property type="component" value="Unassembled WGS sequence"/>
</dbReference>
<dbReference type="GO" id="GO:0003677">
    <property type="term" value="F:DNA binding"/>
    <property type="evidence" value="ECO:0007669"/>
    <property type="project" value="UniProtKB-KW"/>
</dbReference>
<reference evidence="2 3" key="1">
    <citation type="submission" date="2022-04" db="EMBL/GenBank/DDBJ databases">
        <title>Rhizobium coralii sp. nov., isolated from coral Turbinaria peltata.</title>
        <authorList>
            <person name="Sun H."/>
        </authorList>
    </citation>
    <scope>NUCLEOTIDE SEQUENCE [LARGE SCALE GENOMIC DNA]</scope>
    <source>
        <strain evidence="2 3">NTR19</strain>
    </source>
</reference>
<proteinExistence type="predicted"/>
<dbReference type="InterPro" id="IPR036388">
    <property type="entry name" value="WH-like_DNA-bd_sf"/>
</dbReference>
<evidence type="ECO:0000313" key="3">
    <source>
        <dbReference type="Proteomes" id="UP001202827"/>
    </source>
</evidence>
<dbReference type="InterPro" id="IPR000835">
    <property type="entry name" value="HTH_MarR-typ"/>
</dbReference>
<dbReference type="Gene3D" id="1.10.10.10">
    <property type="entry name" value="Winged helix-like DNA-binding domain superfamily/Winged helix DNA-binding domain"/>
    <property type="match status" value="1"/>
</dbReference>
<keyword evidence="2" id="KW-0238">DNA-binding</keyword>
<name>A0ABT0INS6_9HYPH</name>
<dbReference type="InterPro" id="IPR036390">
    <property type="entry name" value="WH_DNA-bd_sf"/>
</dbReference>
<accession>A0ABT0INS6</accession>
<feature type="domain" description="HTH marR-type" evidence="1">
    <location>
        <begin position="76"/>
        <end position="144"/>
    </location>
</feature>
<comment type="caution">
    <text evidence="2">The sequence shown here is derived from an EMBL/GenBank/DDBJ whole genome shotgun (WGS) entry which is preliminary data.</text>
</comment>
<gene>
    <name evidence="2" type="ORF">M0654_05955</name>
</gene>
<evidence type="ECO:0000259" key="1">
    <source>
        <dbReference type="Pfam" id="PF13463"/>
    </source>
</evidence>
<keyword evidence="3" id="KW-1185">Reference proteome</keyword>
<dbReference type="Pfam" id="PF13463">
    <property type="entry name" value="HTH_27"/>
    <property type="match status" value="1"/>
</dbReference>
<dbReference type="SUPFAM" id="SSF46785">
    <property type="entry name" value="Winged helix' DNA-binding domain"/>
    <property type="match status" value="1"/>
</dbReference>
<evidence type="ECO:0000313" key="2">
    <source>
        <dbReference type="EMBL" id="MCK8779526.1"/>
    </source>
</evidence>
<dbReference type="EMBL" id="JALPRY010000007">
    <property type="protein sequence ID" value="MCK8779526.1"/>
    <property type="molecule type" value="Genomic_DNA"/>
</dbReference>
<sequence length="206" mass="22790">MKQKFAYKDTDFKEKIMSQTSASATKETGVTADAAVDEGVRHEQAVNAFEYAIWHLGSSFARWRRDCLACLPETSLTGAEASILHVIHLNGTDKGITEISRLLHRDDMANLQYGIKKLLAQGYIEKANASAPKKNVAYRTSSKGAKLVEDYLTVRRETLMKLTDRMPGMTDAINEVTMMMHIMIGIYDQASNIVAGHGGPLGRLQP</sequence>
<protein>
    <submittedName>
        <fullName evidence="2">Winged helix DNA-binding protein</fullName>
    </submittedName>
</protein>
<organism evidence="2 3">
    <name type="scientific">Neorhizobium turbinariae</name>
    <dbReference type="NCBI Taxonomy" id="2937795"/>
    <lineage>
        <taxon>Bacteria</taxon>
        <taxon>Pseudomonadati</taxon>
        <taxon>Pseudomonadota</taxon>
        <taxon>Alphaproteobacteria</taxon>
        <taxon>Hyphomicrobiales</taxon>
        <taxon>Rhizobiaceae</taxon>
        <taxon>Rhizobium/Agrobacterium group</taxon>
        <taxon>Neorhizobium</taxon>
    </lineage>
</organism>